<feature type="compositionally biased region" description="Low complexity" evidence="1">
    <location>
        <begin position="713"/>
        <end position="724"/>
    </location>
</feature>
<feature type="compositionally biased region" description="Basic and acidic residues" evidence="1">
    <location>
        <begin position="649"/>
        <end position="674"/>
    </location>
</feature>
<dbReference type="OrthoDB" id="4367628at2"/>
<feature type="compositionally biased region" description="Gly residues" evidence="1">
    <location>
        <begin position="780"/>
        <end position="793"/>
    </location>
</feature>
<evidence type="ECO:0000256" key="1">
    <source>
        <dbReference type="SAM" id="MobiDB-lite"/>
    </source>
</evidence>
<organism evidence="2 3">
    <name type="scientific">Mycobacteroides saopaulense</name>
    <dbReference type="NCBI Taxonomy" id="1578165"/>
    <lineage>
        <taxon>Bacteria</taxon>
        <taxon>Bacillati</taxon>
        <taxon>Actinomycetota</taxon>
        <taxon>Actinomycetes</taxon>
        <taxon>Mycobacteriales</taxon>
        <taxon>Mycobacteriaceae</taxon>
        <taxon>Mycobacteroides</taxon>
    </lineage>
</organism>
<dbReference type="RefSeq" id="WP_083015964.1">
    <property type="nucleotide sequence ID" value="NZ_MVII01000014.1"/>
</dbReference>
<accession>A0A1X0J6B3</accession>
<protein>
    <submittedName>
        <fullName evidence="2">Uncharacterized protein</fullName>
    </submittedName>
</protein>
<reference evidence="2 3" key="1">
    <citation type="submission" date="2016-12" db="EMBL/GenBank/DDBJ databases">
        <title>The new phylogeny of genus Mycobacterium.</title>
        <authorList>
            <person name="Tortoli E."/>
            <person name="Trovato A."/>
            <person name="Cirillo D.M."/>
        </authorList>
    </citation>
    <scope>NUCLEOTIDE SEQUENCE [LARGE SCALE GENOMIC DNA]</scope>
    <source>
        <strain evidence="2 3">CCUG 66554</strain>
    </source>
</reference>
<gene>
    <name evidence="2" type="ORF">BST43_12195</name>
</gene>
<feature type="compositionally biased region" description="Basic and acidic residues" evidence="1">
    <location>
        <begin position="727"/>
        <end position="740"/>
    </location>
</feature>
<sequence length="799" mass="80674">MLLTFVGFLKGEVAVLSQRHRKSSKKVVVQRTVTAAGAVAATASLAFVGPTAQAAAAAPDYKGAVTDYKDALNNYLSGTNAIGTAAGGVWNPVAQGSGGLLPTFGTSLTHSNLTKIADLPDVLRNLASTPLPTAVPGVIPAIKIPGQGFVDLPLPTTIPGANLLNGLANALDGVFNNPIIGPIVNQLPPLSDIVDGLIAEQDKFTAGYNWPLLQASGLTTITNTFVQTPSGLNIKIPASLDPLGILPDSVRILPDGTLPNVTAWVPMGAGNYQFPLGMETGWWATAPTLVVDGGAVNVPQTVLSIPMWATGMKAPLGLGQAGQFNAHVLIPTQNGIYSPVGTTLSNFSMPMLGLGMTNLNVTTGNYLGTNGFNINNGQNVMVLQTPFSGALPIPVVYSLGGFNMGTEGAGFTLPSLFGVGLMPSFQLGTAPGANTPLGVIPPNLIPTGAIVPTQLITVSGLISTALGIPDPTVELAKALTPLYKSLVTPALTPISDLLTQQYGNLFNGAASNTLQASKFYKDVMTQLGSLIGAAPAPLSSPAPNALAAVADTPAPVAKEAETPAAASKQLGTPVAAPEVKQLEAPKLALASNLVATKEKVVEKATSTPLSVSASTAPEASVVSAGETATQPAAEPVKDVAKEAPNAEVQDAKDKETDKPAKPVVKEKLQDKVDKANGALKDSATGAIKQTRGAITSTVTNTVESATATETDGSKPSATADASKAAKTKQDNDSGKHHDDGSAASSNKVKVKTPSESGGKHRAPDASGGGSAGSHAANGSDGSGSHGGSGGGGAKHSTGD</sequence>
<name>A0A1X0J6B3_9MYCO</name>
<dbReference type="AlphaFoldDB" id="A0A1X0J6B3"/>
<evidence type="ECO:0000313" key="2">
    <source>
        <dbReference type="EMBL" id="ORB57672.1"/>
    </source>
</evidence>
<feature type="region of interest" description="Disordered" evidence="1">
    <location>
        <begin position="622"/>
        <end position="799"/>
    </location>
</feature>
<proteinExistence type="predicted"/>
<feature type="compositionally biased region" description="Polar residues" evidence="1">
    <location>
        <begin position="692"/>
        <end position="710"/>
    </location>
</feature>
<dbReference type="EMBL" id="MVII01000014">
    <property type="protein sequence ID" value="ORB57672.1"/>
    <property type="molecule type" value="Genomic_DNA"/>
</dbReference>
<dbReference type="Proteomes" id="UP000192434">
    <property type="component" value="Unassembled WGS sequence"/>
</dbReference>
<comment type="caution">
    <text evidence="2">The sequence shown here is derived from an EMBL/GenBank/DDBJ whole genome shotgun (WGS) entry which is preliminary data.</text>
</comment>
<evidence type="ECO:0000313" key="3">
    <source>
        <dbReference type="Proteomes" id="UP000192434"/>
    </source>
</evidence>